<evidence type="ECO:0000313" key="2">
    <source>
        <dbReference type="Proteomes" id="UP000008281"/>
    </source>
</evidence>
<dbReference type="OrthoDB" id="446462at2759"/>
<reference evidence="1" key="1">
    <citation type="submission" date="2007-07" db="EMBL/GenBank/DDBJ databases">
        <title>PCAP assembly of the Caenorhabditis remanei genome.</title>
        <authorList>
            <consortium name="The Caenorhabditis remanei Sequencing Consortium"/>
            <person name="Wilson R.K."/>
        </authorList>
    </citation>
    <scope>NUCLEOTIDE SEQUENCE [LARGE SCALE GENOMIC DNA]</scope>
    <source>
        <strain evidence="1">PB4641</strain>
    </source>
</reference>
<dbReference type="AlphaFoldDB" id="E3N024"/>
<dbReference type="InParanoid" id="E3N024"/>
<keyword evidence="2" id="KW-1185">Reference proteome</keyword>
<protein>
    <recommendedName>
        <fullName evidence="3">3'-5' exonuclease domain-containing protein</fullName>
    </recommendedName>
</protein>
<evidence type="ECO:0000313" key="1">
    <source>
        <dbReference type="EMBL" id="EFP13200.1"/>
    </source>
</evidence>
<evidence type="ECO:0008006" key="3">
    <source>
        <dbReference type="Google" id="ProtNLM"/>
    </source>
</evidence>
<dbReference type="HOGENOM" id="CLU_1322003_0_0_1"/>
<dbReference type="EMBL" id="DS268503">
    <property type="protein sequence ID" value="EFP13200.1"/>
    <property type="molecule type" value="Genomic_DNA"/>
</dbReference>
<organism evidence="2">
    <name type="scientific">Caenorhabditis remanei</name>
    <name type="common">Caenorhabditis vulgaris</name>
    <dbReference type="NCBI Taxonomy" id="31234"/>
    <lineage>
        <taxon>Eukaryota</taxon>
        <taxon>Metazoa</taxon>
        <taxon>Ecdysozoa</taxon>
        <taxon>Nematoda</taxon>
        <taxon>Chromadorea</taxon>
        <taxon>Rhabditida</taxon>
        <taxon>Rhabditina</taxon>
        <taxon>Rhabditomorpha</taxon>
        <taxon>Rhabditoidea</taxon>
        <taxon>Rhabditidae</taxon>
        <taxon>Peloderinae</taxon>
        <taxon>Caenorhabditis</taxon>
    </lineage>
</organism>
<dbReference type="Proteomes" id="UP000008281">
    <property type="component" value="Unassembled WGS sequence"/>
</dbReference>
<gene>
    <name evidence="1" type="ORF">CRE_08448</name>
</gene>
<accession>E3N024</accession>
<name>E3N024_CAERE</name>
<sequence length="226" mass="26403">MMDIMRNQLTRESSWPLYIDTEGTVFDVDLRMVYLFRVHHMSYDQMQSIRREIVAINRRIVTFGPEESIGCITSDIQRHPRLSLQAAVDRLRPISKTETMSNWCGPQLRDDQIQYDTIQVLHIHATQTSAQDFFDPAPPTVTQIHKVAEIRWEMMEAVDWTWDVTIVDILEATNIQLGLATGEKNWEIEIGKQVHILEDVIRGMDDQRKSRERITRTIEALRDVLV</sequence>
<proteinExistence type="predicted"/>